<gene>
    <name evidence="3" type="ORF">MNBD_GAMMA06-117</name>
</gene>
<accession>A0A3B0WDR1</accession>
<dbReference type="Pfam" id="PF02120">
    <property type="entry name" value="Flg_hook"/>
    <property type="match status" value="1"/>
</dbReference>
<dbReference type="AlphaFoldDB" id="A0A3B0WDR1"/>
<feature type="region of interest" description="Disordered" evidence="1">
    <location>
        <begin position="524"/>
        <end position="543"/>
    </location>
</feature>
<feature type="compositionally biased region" description="Polar residues" evidence="1">
    <location>
        <begin position="527"/>
        <end position="537"/>
    </location>
</feature>
<keyword evidence="3" id="KW-0966">Cell projection</keyword>
<feature type="region of interest" description="Disordered" evidence="1">
    <location>
        <begin position="1"/>
        <end position="22"/>
    </location>
</feature>
<dbReference type="InterPro" id="IPR038610">
    <property type="entry name" value="FliK-like_C_sf"/>
</dbReference>
<keyword evidence="3" id="KW-0282">Flagellum</keyword>
<organism evidence="3">
    <name type="scientific">hydrothermal vent metagenome</name>
    <dbReference type="NCBI Taxonomy" id="652676"/>
    <lineage>
        <taxon>unclassified sequences</taxon>
        <taxon>metagenomes</taxon>
        <taxon>ecological metagenomes</taxon>
    </lineage>
</organism>
<feature type="domain" description="Flagellar hook-length control protein-like C-terminal" evidence="2">
    <location>
        <begin position="440"/>
        <end position="519"/>
    </location>
</feature>
<sequence>MNTPITIASSSSSSSASSSNETGALVGKKIIQNASNNTQTIDLAGSAKSFHESIKKAYDESQNAIKNTNTIEVTGKIKKNPDGNNLPPGDDFPEIATQYDKVLLLNGLYLSGQLSDDNEITTADEIDQALSLIPGIENNIESDIDGESTLLAASAITQQVTGKQLNDDSKLDNKQPNKATSSLLQILPVPGKGIEGKGIEDSSIEDNINSELILLPASAITSKVIDKVIDQVVDQVIDKQLIEDSGIEDNGIESSTDNELALLSASAPTAIDKQLNNPDKLNEISSQLRQFFSTEINTRQKHVPSVNNGIAASNSDAVSNNIESTFIQQPEVLASKIEPAGLNADKTNFLLNNAAQQVVQQVVQQVAQQASSPNIQTSLLLQASNTQSDAAGDALPTITNVAASSFSTTPASPTIPLPTTLSPTITEAFGRAAWSQGMSKQILLMVNQNISTAEIRLNPAHLGPIEVLIDINEEQVNVSMNSRHVAVRDAMEQALPKLREMLEQNGFSLADADISKHSFAEQREQNAESNIKNITTSDPDKTTVAEATEQVKRQAMLPTSMVDYYI</sequence>
<proteinExistence type="predicted"/>
<reference evidence="3" key="1">
    <citation type="submission" date="2018-06" db="EMBL/GenBank/DDBJ databases">
        <authorList>
            <person name="Zhirakovskaya E."/>
        </authorList>
    </citation>
    <scope>NUCLEOTIDE SEQUENCE</scope>
</reference>
<dbReference type="CDD" id="cd17470">
    <property type="entry name" value="T3SS_Flik_C"/>
    <property type="match status" value="1"/>
</dbReference>
<dbReference type="PANTHER" id="PTHR37533">
    <property type="entry name" value="FLAGELLAR HOOK-LENGTH CONTROL PROTEIN"/>
    <property type="match status" value="1"/>
</dbReference>
<dbReference type="PANTHER" id="PTHR37533:SF2">
    <property type="entry name" value="FLAGELLAR HOOK-LENGTH CONTROL PROTEIN"/>
    <property type="match status" value="1"/>
</dbReference>
<evidence type="ECO:0000256" key="1">
    <source>
        <dbReference type="SAM" id="MobiDB-lite"/>
    </source>
</evidence>
<dbReference type="Gene3D" id="3.30.750.140">
    <property type="match status" value="1"/>
</dbReference>
<dbReference type="InterPro" id="IPR021136">
    <property type="entry name" value="Flagellar_hook_control-like_C"/>
</dbReference>
<feature type="compositionally biased region" description="Low complexity" evidence="1">
    <location>
        <begin position="8"/>
        <end position="19"/>
    </location>
</feature>
<name>A0A3B0WDR1_9ZZZZ</name>
<evidence type="ECO:0000259" key="2">
    <source>
        <dbReference type="Pfam" id="PF02120"/>
    </source>
</evidence>
<dbReference type="InterPro" id="IPR052563">
    <property type="entry name" value="FliK"/>
</dbReference>
<keyword evidence="3" id="KW-0969">Cilium</keyword>
<protein>
    <submittedName>
        <fullName evidence="3">Flagellar hook-length control protein FliK</fullName>
    </submittedName>
</protein>
<dbReference type="EMBL" id="UOFD01000072">
    <property type="protein sequence ID" value="VAW54138.1"/>
    <property type="molecule type" value="Genomic_DNA"/>
</dbReference>
<evidence type="ECO:0000313" key="3">
    <source>
        <dbReference type="EMBL" id="VAW54138.1"/>
    </source>
</evidence>